<keyword evidence="2" id="KW-1185">Reference proteome</keyword>
<reference evidence="2" key="1">
    <citation type="journal article" date="2016" name="Nat. Biotechnol.">
        <title>Sequencing wild and cultivated cassava and related species reveals extensive interspecific hybridization and genetic diversity.</title>
        <authorList>
            <person name="Bredeson J.V."/>
            <person name="Lyons J.B."/>
            <person name="Prochnik S.E."/>
            <person name="Wu G.A."/>
            <person name="Ha C.M."/>
            <person name="Edsinger-Gonzales E."/>
            <person name="Grimwood J."/>
            <person name="Schmutz J."/>
            <person name="Rabbi I.Y."/>
            <person name="Egesi C."/>
            <person name="Nauluvula P."/>
            <person name="Lebot V."/>
            <person name="Ndunguru J."/>
            <person name="Mkamilo G."/>
            <person name="Bart R.S."/>
            <person name="Setter T.L."/>
            <person name="Gleadow R.M."/>
            <person name="Kulakow P."/>
            <person name="Ferguson M.E."/>
            <person name="Rounsley S."/>
            <person name="Rokhsar D.S."/>
        </authorList>
    </citation>
    <scope>NUCLEOTIDE SEQUENCE [LARGE SCALE GENOMIC DNA]</scope>
    <source>
        <strain evidence="2">cv. AM560-2</strain>
    </source>
</reference>
<name>A0ACB7HSR3_MANES</name>
<comment type="caution">
    <text evidence="1">The sequence shown here is derived from an EMBL/GenBank/DDBJ whole genome shotgun (WGS) entry which is preliminary data.</text>
</comment>
<accession>A0ACB7HSR3</accession>
<gene>
    <name evidence="1" type="ORF">MANES_04G063962v8</name>
</gene>
<protein>
    <submittedName>
        <fullName evidence="1">Uncharacterized protein</fullName>
    </submittedName>
</protein>
<proteinExistence type="predicted"/>
<organism evidence="1 2">
    <name type="scientific">Manihot esculenta</name>
    <name type="common">Cassava</name>
    <name type="synonym">Jatropha manihot</name>
    <dbReference type="NCBI Taxonomy" id="3983"/>
    <lineage>
        <taxon>Eukaryota</taxon>
        <taxon>Viridiplantae</taxon>
        <taxon>Streptophyta</taxon>
        <taxon>Embryophyta</taxon>
        <taxon>Tracheophyta</taxon>
        <taxon>Spermatophyta</taxon>
        <taxon>Magnoliopsida</taxon>
        <taxon>eudicotyledons</taxon>
        <taxon>Gunneridae</taxon>
        <taxon>Pentapetalae</taxon>
        <taxon>rosids</taxon>
        <taxon>fabids</taxon>
        <taxon>Malpighiales</taxon>
        <taxon>Euphorbiaceae</taxon>
        <taxon>Crotonoideae</taxon>
        <taxon>Manihoteae</taxon>
        <taxon>Manihot</taxon>
    </lineage>
</organism>
<evidence type="ECO:0000313" key="1">
    <source>
        <dbReference type="EMBL" id="KAG8655723.1"/>
    </source>
</evidence>
<sequence>MAKREKLKGKVQEEEEQEDKPVMELSSGDDDDEDLSLTIVEKALLMRAANLGQNDNDGVFLDDDNASKNGCGLVGFCARDGIDSGERKVVEMASSWVVKDIESVNKRKKRKKNQKKKTGDKSAVIAEQEEKAETIKKLETLGNAESVQTTVELAEMPENIVLRKLLRGPRYFDPPDSISSWSTCDHCGKQGHRAMNCLSLRKKKKPCFLCGGLEHGFKQCYKERVCTICKSKDHRLSHCPEKHKGGPSNVCLKCGDSGHDLFSCKNNYPLDDLKEIQCYVCKSFGHLCCVNTVDNSTIEVSCNKCGELGHTGLDCSSLHKKATAKASPSLC</sequence>
<dbReference type="EMBL" id="CM004390">
    <property type="protein sequence ID" value="KAG8655723.1"/>
    <property type="molecule type" value="Genomic_DNA"/>
</dbReference>
<dbReference type="Proteomes" id="UP000091857">
    <property type="component" value="Chromosome 4"/>
</dbReference>
<evidence type="ECO:0000313" key="2">
    <source>
        <dbReference type="Proteomes" id="UP000091857"/>
    </source>
</evidence>